<evidence type="ECO:0000313" key="1">
    <source>
        <dbReference type="EMBL" id="RYO80716.1"/>
    </source>
</evidence>
<name>A0ABY0GZ38_9PEZI</name>
<gene>
    <name evidence="1" type="ORF">DL762_007521</name>
</gene>
<accession>A0ABY0GZ38</accession>
<protein>
    <recommendedName>
        <fullName evidence="3">DUF262 domain-containing protein</fullName>
    </recommendedName>
</protein>
<organism evidence="1 2">
    <name type="scientific">Monosporascus cannonballus</name>
    <dbReference type="NCBI Taxonomy" id="155416"/>
    <lineage>
        <taxon>Eukaryota</taxon>
        <taxon>Fungi</taxon>
        <taxon>Dikarya</taxon>
        <taxon>Ascomycota</taxon>
        <taxon>Pezizomycotina</taxon>
        <taxon>Sordariomycetes</taxon>
        <taxon>Xylariomycetidae</taxon>
        <taxon>Xylariales</taxon>
        <taxon>Xylariales incertae sedis</taxon>
        <taxon>Monosporascus</taxon>
    </lineage>
</organism>
<proteinExistence type="predicted"/>
<keyword evidence="2" id="KW-1185">Reference proteome</keyword>
<dbReference type="Proteomes" id="UP000294003">
    <property type="component" value="Unassembled WGS sequence"/>
</dbReference>
<dbReference type="EMBL" id="QJNS01000279">
    <property type="protein sequence ID" value="RYO80716.1"/>
    <property type="molecule type" value="Genomic_DNA"/>
</dbReference>
<evidence type="ECO:0008006" key="3">
    <source>
        <dbReference type="Google" id="ProtNLM"/>
    </source>
</evidence>
<sequence length="346" mass="39144">MWLMEGQDRITNIFYFFKLTDQCFGSKQNDMEFAVREGNTKFSESIWNKQLSKEDVMRIARKVQPETSPPLSIFALLWCSSKLPTKVLAKFRDLNAVGFCGIQRLMGQNKGVNGLLNEASSLYKAYPDSSHLHRGFAATARDCFSVHLPAGGPLLDDSRTAASIWNEAIRTRLLDSEEAGFMFVLSEVLIEFGSIAFQQGIYTNTVRDPAEALHKALRHDYKVREEGKINLTRCKRGLGYLPVHPQAPNPRKPEDIVQQPLREWLQDLATKLGLSTAEMSSMADDAKQRHPEFGTWSLVTWDVPRNNFIWANPTISSELLDKSEWHYLSSRTSYMDIFASAANGLA</sequence>
<comment type="caution">
    <text evidence="1">The sequence shown here is derived from an EMBL/GenBank/DDBJ whole genome shotgun (WGS) entry which is preliminary data.</text>
</comment>
<evidence type="ECO:0000313" key="2">
    <source>
        <dbReference type="Proteomes" id="UP000294003"/>
    </source>
</evidence>
<reference evidence="1 2" key="1">
    <citation type="submission" date="2018-06" db="EMBL/GenBank/DDBJ databases">
        <title>Complete Genomes of Monosporascus.</title>
        <authorList>
            <person name="Robinson A.J."/>
            <person name="Natvig D.O."/>
        </authorList>
    </citation>
    <scope>NUCLEOTIDE SEQUENCE [LARGE SCALE GENOMIC DNA]</scope>
    <source>
        <strain evidence="1 2">CBS 609.92</strain>
    </source>
</reference>